<dbReference type="FunFam" id="3.40.50.10050:FF:000001">
    <property type="entry name" value="Translation initiation factor IF-2"/>
    <property type="match status" value="1"/>
</dbReference>
<feature type="binding site" evidence="9">
    <location>
        <begin position="379"/>
        <end position="386"/>
    </location>
    <ligand>
        <name>GTP</name>
        <dbReference type="ChEBI" id="CHEBI:37565"/>
    </ligand>
</feature>
<dbReference type="Proteomes" id="UP000539372">
    <property type="component" value="Unassembled WGS sequence"/>
</dbReference>
<feature type="compositionally biased region" description="Basic and acidic residues" evidence="12">
    <location>
        <begin position="49"/>
        <end position="65"/>
    </location>
</feature>
<dbReference type="EMBL" id="JABBNT010000003">
    <property type="protein sequence ID" value="NMM44928.1"/>
    <property type="molecule type" value="Genomic_DNA"/>
</dbReference>
<proteinExistence type="inferred from homology"/>
<dbReference type="SUPFAM" id="SSF52156">
    <property type="entry name" value="Initiation factor IF2/eIF5b, domain 3"/>
    <property type="match status" value="1"/>
</dbReference>
<dbReference type="CDD" id="cd03702">
    <property type="entry name" value="IF2_mtIF2_II"/>
    <property type="match status" value="1"/>
</dbReference>
<dbReference type="Pfam" id="PF11987">
    <property type="entry name" value="IF-2"/>
    <property type="match status" value="1"/>
</dbReference>
<feature type="compositionally biased region" description="Low complexity" evidence="12">
    <location>
        <begin position="208"/>
        <end position="222"/>
    </location>
</feature>
<dbReference type="SUPFAM" id="SSF50447">
    <property type="entry name" value="Translation proteins"/>
    <property type="match status" value="2"/>
</dbReference>
<keyword evidence="5 9" id="KW-0396">Initiation factor</keyword>
<dbReference type="PROSITE" id="PS51722">
    <property type="entry name" value="G_TR_2"/>
    <property type="match status" value="1"/>
</dbReference>
<evidence type="ECO:0000256" key="9">
    <source>
        <dbReference type="HAMAP-Rule" id="MF_00100"/>
    </source>
</evidence>
<dbReference type="Pfam" id="PF22042">
    <property type="entry name" value="EF-G_D2"/>
    <property type="match status" value="1"/>
</dbReference>
<dbReference type="AlphaFoldDB" id="A0A7Y0E0K8"/>
<dbReference type="Gene3D" id="3.40.50.300">
    <property type="entry name" value="P-loop containing nucleotide triphosphate hydrolases"/>
    <property type="match status" value="1"/>
</dbReference>
<dbReference type="RefSeq" id="WP_169625312.1">
    <property type="nucleotide sequence ID" value="NZ_JABBNT010000003.1"/>
</dbReference>
<dbReference type="InterPro" id="IPR013575">
    <property type="entry name" value="IF2_assoc_dom_bac"/>
</dbReference>
<evidence type="ECO:0000256" key="5">
    <source>
        <dbReference type="ARBA" id="ARBA00022540"/>
    </source>
</evidence>
<accession>A0A7Y0E0K8</accession>
<dbReference type="Pfam" id="PF00009">
    <property type="entry name" value="GTP_EFTU"/>
    <property type="match status" value="1"/>
</dbReference>
<comment type="caution">
    <text evidence="9">Lacks conserved residue(s) required for the propagation of feature annotation.</text>
</comment>
<dbReference type="HAMAP" id="MF_00100_B">
    <property type="entry name" value="IF_2_B"/>
    <property type="match status" value="1"/>
</dbReference>
<keyword evidence="8 9" id="KW-0342">GTP-binding</keyword>
<evidence type="ECO:0000256" key="7">
    <source>
        <dbReference type="ARBA" id="ARBA00022917"/>
    </source>
</evidence>
<feature type="binding site" evidence="9">
    <location>
        <begin position="426"/>
        <end position="430"/>
    </location>
    <ligand>
        <name>GTP</name>
        <dbReference type="ChEBI" id="CHEBI:37565"/>
    </ligand>
</feature>
<keyword evidence="4 9" id="KW-0963">Cytoplasm</keyword>
<evidence type="ECO:0000259" key="13">
    <source>
        <dbReference type="PROSITE" id="PS51722"/>
    </source>
</evidence>
<feature type="compositionally biased region" description="Basic and acidic residues" evidence="12">
    <location>
        <begin position="224"/>
        <end position="240"/>
    </location>
</feature>
<feature type="domain" description="Tr-type G" evidence="13">
    <location>
        <begin position="370"/>
        <end position="540"/>
    </location>
</feature>
<feature type="compositionally biased region" description="Basic and acidic residues" evidence="12">
    <location>
        <begin position="268"/>
        <end position="285"/>
    </location>
</feature>
<dbReference type="CDD" id="cd03692">
    <property type="entry name" value="mtIF2_IVc"/>
    <property type="match status" value="1"/>
</dbReference>
<comment type="similarity">
    <text evidence="2 9 10">Belongs to the TRAFAC class translation factor GTPase superfamily. Classic translation factor GTPase family. IF-2 subfamily.</text>
</comment>
<dbReference type="InterPro" id="IPR023115">
    <property type="entry name" value="TIF_IF2_dom3"/>
</dbReference>
<dbReference type="GO" id="GO:0005525">
    <property type="term" value="F:GTP binding"/>
    <property type="evidence" value="ECO:0007669"/>
    <property type="project" value="UniProtKB-KW"/>
</dbReference>
<evidence type="ECO:0000256" key="2">
    <source>
        <dbReference type="ARBA" id="ARBA00007733"/>
    </source>
</evidence>
<evidence type="ECO:0000256" key="8">
    <source>
        <dbReference type="ARBA" id="ARBA00023134"/>
    </source>
</evidence>
<feature type="compositionally biased region" description="Low complexity" evidence="12">
    <location>
        <begin position="185"/>
        <end position="196"/>
    </location>
</feature>
<dbReference type="PROSITE" id="PS01176">
    <property type="entry name" value="IF2"/>
    <property type="match status" value="1"/>
</dbReference>
<dbReference type="InterPro" id="IPR044145">
    <property type="entry name" value="IF2_II"/>
</dbReference>
<dbReference type="InterPro" id="IPR006847">
    <property type="entry name" value="IF2_N"/>
</dbReference>
<evidence type="ECO:0000256" key="1">
    <source>
        <dbReference type="ARBA" id="ARBA00004496"/>
    </source>
</evidence>
<reference evidence="14 15" key="1">
    <citation type="submission" date="2020-04" db="EMBL/GenBank/DDBJ databases">
        <title>Rhodospirillaceae bacterium KN72 isolated from deep sea.</title>
        <authorList>
            <person name="Zhang D.-C."/>
        </authorList>
    </citation>
    <scope>NUCLEOTIDE SEQUENCE [LARGE SCALE GENOMIC DNA]</scope>
    <source>
        <strain evidence="14 15">KN72</strain>
    </source>
</reference>
<evidence type="ECO:0000256" key="11">
    <source>
        <dbReference type="RuleBase" id="RU000645"/>
    </source>
</evidence>
<dbReference type="SUPFAM" id="SSF52540">
    <property type="entry name" value="P-loop containing nucleoside triphosphate hydrolases"/>
    <property type="match status" value="1"/>
</dbReference>
<dbReference type="PANTHER" id="PTHR43381:SF5">
    <property type="entry name" value="TR-TYPE G DOMAIN-CONTAINING PROTEIN"/>
    <property type="match status" value="1"/>
</dbReference>
<dbReference type="FunFam" id="2.40.30.10:FF:000007">
    <property type="entry name" value="Translation initiation factor IF-2"/>
    <property type="match status" value="1"/>
</dbReference>
<dbReference type="GO" id="GO:0003924">
    <property type="term" value="F:GTPase activity"/>
    <property type="evidence" value="ECO:0007669"/>
    <property type="project" value="UniProtKB-UniRule"/>
</dbReference>
<feature type="region of interest" description="Disordered" evidence="12">
    <location>
        <begin position="1"/>
        <end position="285"/>
    </location>
</feature>
<comment type="caution">
    <text evidence="14">The sequence shown here is derived from an EMBL/GenBank/DDBJ whole genome shotgun (WGS) entry which is preliminary data.</text>
</comment>
<dbReference type="Gene3D" id="2.40.30.10">
    <property type="entry name" value="Translation factors"/>
    <property type="match status" value="2"/>
</dbReference>
<dbReference type="InterPro" id="IPR000795">
    <property type="entry name" value="T_Tr_GTP-bd_dom"/>
</dbReference>
<protein>
    <recommendedName>
        <fullName evidence="3 9">Translation initiation factor IF-2</fullName>
    </recommendedName>
</protein>
<evidence type="ECO:0000313" key="14">
    <source>
        <dbReference type="EMBL" id="NMM44928.1"/>
    </source>
</evidence>
<dbReference type="Gene3D" id="3.40.50.10050">
    <property type="entry name" value="Translation initiation factor IF- 2, domain 3"/>
    <property type="match status" value="1"/>
</dbReference>
<dbReference type="NCBIfam" id="TIGR00231">
    <property type="entry name" value="small_GTP"/>
    <property type="match status" value="1"/>
</dbReference>
<keyword evidence="7 9" id="KW-0648">Protein biosynthesis</keyword>
<dbReference type="InterPro" id="IPR036925">
    <property type="entry name" value="TIF_IF2_dom3_sf"/>
</dbReference>
<dbReference type="NCBIfam" id="TIGR00487">
    <property type="entry name" value="IF-2"/>
    <property type="match status" value="1"/>
</dbReference>
<organism evidence="14 15">
    <name type="scientific">Pacificispira spongiicola</name>
    <dbReference type="NCBI Taxonomy" id="2729598"/>
    <lineage>
        <taxon>Bacteria</taxon>
        <taxon>Pseudomonadati</taxon>
        <taxon>Pseudomonadota</taxon>
        <taxon>Alphaproteobacteria</taxon>
        <taxon>Rhodospirillales</taxon>
        <taxon>Rhodospirillaceae</taxon>
        <taxon>Pacificispira</taxon>
    </lineage>
</organism>
<gene>
    <name evidence="9 14" type="primary">infB</name>
    <name evidence="14" type="ORF">HH303_10600</name>
</gene>
<dbReference type="FunFam" id="3.40.50.300:FF:000019">
    <property type="entry name" value="Translation initiation factor IF-2"/>
    <property type="match status" value="1"/>
</dbReference>
<dbReference type="PANTHER" id="PTHR43381">
    <property type="entry name" value="TRANSLATION INITIATION FACTOR IF-2-RELATED"/>
    <property type="match status" value="1"/>
</dbReference>
<dbReference type="InterPro" id="IPR009000">
    <property type="entry name" value="Transl_B-barrel_sf"/>
</dbReference>
<comment type="function">
    <text evidence="9 10">One of the essential components for the initiation of protein synthesis. Protects formylmethionyl-tRNA from spontaneous hydrolysis and promotes its binding to the 30S ribosomal subunits. Also involved in the hydrolysis of GTP during the formation of the 70S ribosomal complex.</text>
</comment>
<dbReference type="FunFam" id="2.40.30.10:FF:000008">
    <property type="entry name" value="Translation initiation factor IF-2"/>
    <property type="match status" value="1"/>
</dbReference>
<dbReference type="InterPro" id="IPR015760">
    <property type="entry name" value="TIF_IF2"/>
</dbReference>
<dbReference type="InterPro" id="IPR004161">
    <property type="entry name" value="EFTu-like_2"/>
</dbReference>
<dbReference type="InterPro" id="IPR053905">
    <property type="entry name" value="EF-G-like_DII"/>
</dbReference>
<comment type="subcellular location">
    <subcellularLocation>
        <location evidence="1 9 11">Cytoplasm</location>
    </subcellularLocation>
</comment>
<name>A0A7Y0E0K8_9PROT</name>
<evidence type="ECO:0000256" key="3">
    <source>
        <dbReference type="ARBA" id="ARBA00020675"/>
    </source>
</evidence>
<evidence type="ECO:0000313" key="15">
    <source>
        <dbReference type="Proteomes" id="UP000539372"/>
    </source>
</evidence>
<feature type="compositionally biased region" description="Low complexity" evidence="12">
    <location>
        <begin position="151"/>
        <end position="176"/>
    </location>
</feature>
<dbReference type="InterPro" id="IPR000178">
    <property type="entry name" value="TF_IF2_bacterial-like"/>
</dbReference>
<feature type="binding site" evidence="9">
    <location>
        <begin position="480"/>
        <end position="483"/>
    </location>
    <ligand>
        <name>GTP</name>
        <dbReference type="ChEBI" id="CHEBI:37565"/>
    </ligand>
</feature>
<dbReference type="Pfam" id="PF03144">
    <property type="entry name" value="GTP_EFTU_D2"/>
    <property type="match status" value="1"/>
</dbReference>
<evidence type="ECO:0000256" key="6">
    <source>
        <dbReference type="ARBA" id="ARBA00022741"/>
    </source>
</evidence>
<feature type="compositionally biased region" description="Polar residues" evidence="12">
    <location>
        <begin position="27"/>
        <end position="39"/>
    </location>
</feature>
<dbReference type="CDD" id="cd01887">
    <property type="entry name" value="IF2_eIF5B"/>
    <property type="match status" value="1"/>
</dbReference>
<feature type="compositionally biased region" description="Low complexity" evidence="12">
    <location>
        <begin position="15"/>
        <end position="26"/>
    </location>
</feature>
<evidence type="ECO:0000256" key="10">
    <source>
        <dbReference type="RuleBase" id="RU000644"/>
    </source>
</evidence>
<dbReference type="Pfam" id="PF04760">
    <property type="entry name" value="IF2_N"/>
    <property type="match status" value="1"/>
</dbReference>
<keyword evidence="15" id="KW-1185">Reference proteome</keyword>
<keyword evidence="6 9" id="KW-0547">Nucleotide-binding</keyword>
<evidence type="ECO:0000256" key="12">
    <source>
        <dbReference type="SAM" id="MobiDB-lite"/>
    </source>
</evidence>
<dbReference type="InterPro" id="IPR027417">
    <property type="entry name" value="P-loop_NTPase"/>
</dbReference>
<dbReference type="GO" id="GO:0003743">
    <property type="term" value="F:translation initiation factor activity"/>
    <property type="evidence" value="ECO:0007669"/>
    <property type="project" value="UniProtKB-UniRule"/>
</dbReference>
<evidence type="ECO:0000256" key="4">
    <source>
        <dbReference type="ARBA" id="ARBA00022490"/>
    </source>
</evidence>
<dbReference type="GO" id="GO:0005829">
    <property type="term" value="C:cytosol"/>
    <property type="evidence" value="ECO:0007669"/>
    <property type="project" value="TreeGrafter"/>
</dbReference>
<feature type="compositionally biased region" description="Basic and acidic residues" evidence="12">
    <location>
        <begin position="92"/>
        <end position="150"/>
    </location>
</feature>
<dbReference type="Pfam" id="PF08364">
    <property type="entry name" value="IF2_assoc"/>
    <property type="match status" value="1"/>
</dbReference>
<sequence>MSDGTSKSGGGGKLSLGKPGKLSLSKTVESGQVRQSFSHGRSKTVIVETKSRRSFERSDSGDMKAVKSAPGRKPDQQPNKLVAENPLEGLSETERQQRLKALEGAARDEERRRQEAEEAERRAEEAKKRREEEEAARKAAEEEAARKAAEEASAATDAPKGDAAAAKPAGKAAAPAAKDEPVAPTPADVAAAQAAEAKTDAARAKQRGPAGEAAAPTKTAAEVEAERKKGTMRLRGEPRRRQGKLTITQALENDDGESRGRSMAALRRAREREKQQNRERLSRGEKVVREVTVPEAITVGDLANRMAERATDVIKSLMKMGVMATVNQAIDADTAELVVEEFGHRIKRVSDADVEDALLKPVEVDGDAVTRAPVVTVMGHVDHGKTSLLDALRATDIAAGEAGGITQHIGAYQVTMSSGDKITFLDTPGHAAFTAMRQRGAEVTDIVVLVVAADDGIQPQTVEAINHAKAAEVPIIVAINKIDKEGADPSKAKTQLLEHSLVPEDMGGDVICVEVSALKRIGLEALEETILLQAEMLELKAVPDAPARGAVVEAKLEVGRGSVATVLVQSGTLKVGDIFVAGQEWGRVRALLDDRGRQIQEAGPSVPVEVLGLQGTPSAGDEFIVLQDESRAREIADYRQRKNREQQFTIAARGTLEQMFEKVKAGEAEQLPVVIKTDVQGSLEAITAALDKLATDEVKVRILHGAVGGITESDVTLASSTGGIILGFNVRANPQARDHARRDGVDIRYYSIIYDLIDDMKSVLSGMLAPEEREEFLGYAEIRDVFQITKVGKVAGCMITDGEVRRGAKVRLLRDDTVIYEGALKQLKRFKDDVREVKQGYECGMALENYDDIRVGDIIECFEIQSIKREL</sequence>
<dbReference type="InterPro" id="IPR005225">
    <property type="entry name" value="Small_GTP-bd"/>
</dbReference>